<dbReference type="GO" id="GO:0004867">
    <property type="term" value="F:serine-type endopeptidase inhibitor activity"/>
    <property type="evidence" value="ECO:0007669"/>
    <property type="project" value="UniProtKB-KW"/>
</dbReference>
<dbReference type="Gene3D" id="2.60.40.10">
    <property type="entry name" value="Immunoglobulins"/>
    <property type="match status" value="2"/>
</dbReference>
<dbReference type="InterPro" id="IPR019742">
    <property type="entry name" value="MacrogloblnA2_CS"/>
</dbReference>
<dbReference type="InterPro" id="IPR001599">
    <property type="entry name" value="Macroglobln_a2"/>
</dbReference>
<dbReference type="Gene3D" id="2.20.130.20">
    <property type="match status" value="1"/>
</dbReference>
<evidence type="ECO:0000256" key="3">
    <source>
        <dbReference type="ARBA" id="ARBA00022729"/>
    </source>
</evidence>
<dbReference type="Pfam" id="PF17791">
    <property type="entry name" value="MG3"/>
    <property type="match status" value="1"/>
</dbReference>
<protein>
    <recommendedName>
        <fullName evidence="13">CD109 antigen</fullName>
    </recommendedName>
</protein>
<dbReference type="Pfam" id="PF07677">
    <property type="entry name" value="A2M_recep"/>
    <property type="match status" value="1"/>
</dbReference>
<dbReference type="PROSITE" id="PS00477">
    <property type="entry name" value="ALPHA_2_MACROGLOBULIN"/>
    <property type="match status" value="1"/>
</dbReference>
<keyword evidence="5" id="KW-0882">Thioester bond</keyword>
<dbReference type="OrthoDB" id="9998011at2759"/>
<dbReference type="InterPro" id="IPR041555">
    <property type="entry name" value="MG3"/>
</dbReference>
<feature type="domain" description="Alpha-macroglobulin receptor-binding" evidence="10">
    <location>
        <begin position="1408"/>
        <end position="1492"/>
    </location>
</feature>
<dbReference type="InterPro" id="IPR009048">
    <property type="entry name" value="A-macroglobulin_rcpt-bd"/>
</dbReference>
<dbReference type="PANTHER" id="PTHR11412:SF136">
    <property type="entry name" value="CD109 ANTIGEN"/>
    <property type="match status" value="1"/>
</dbReference>
<reference evidence="11 12" key="1">
    <citation type="journal article" date="2019" name="Sci. Data">
        <title>Hybrid genome assembly and annotation of Danionella translucida.</title>
        <authorList>
            <person name="Kadobianskyi M."/>
            <person name="Schulze L."/>
            <person name="Schuelke M."/>
            <person name="Judkewitz B."/>
        </authorList>
    </citation>
    <scope>NUCLEOTIDE SEQUENCE [LARGE SCALE GENOMIC DNA]</scope>
    <source>
        <strain evidence="11 12">Bolton</strain>
    </source>
</reference>
<dbReference type="InterPro" id="IPR036595">
    <property type="entry name" value="A-macroglobulin_rcpt-bd_sf"/>
</dbReference>
<dbReference type="InterPro" id="IPR013783">
    <property type="entry name" value="Ig-like_fold"/>
</dbReference>
<name>A0A553Q3M5_9TELE</name>
<dbReference type="InterPro" id="IPR011625">
    <property type="entry name" value="A2M_N_BRD"/>
</dbReference>
<dbReference type="Pfam" id="PF00207">
    <property type="entry name" value="A2M"/>
    <property type="match status" value="1"/>
</dbReference>
<evidence type="ECO:0000256" key="2">
    <source>
        <dbReference type="ARBA" id="ARBA00022690"/>
    </source>
</evidence>
<sequence>MDQVLNLSVKSLGGTLVFSKWFSLECAPVLMERLHLCGILLFVLICRGTTATYSLAQSPSYLVSVSEVLRCGVPTVLSVSILSNQSITVSAELLHGNTSVSRTNTTVPAGSTRLLSLPPVYYEETSYWFPYQLNVEGFLAGVRVFSNSSRMLFSPKCLSIFIQTDRKSFQPGQTLRFRVLMLTPEGQPYSRKIDIFIRVSAVLEDAQKNDGYMDGWDPKGNMVRQWLAVDAYLGVVSKDFNFSQNPPLGTWRIIAGINDVVHEKTFAVENSVFPRFQVKVSVPSVLYYKDSLTGTVTAKYFYGKPVIGVMSVMFVHGYNGLEKRYRLTETIAGSAEITFQVPYLHKRFADYSYSYYEGYGPNEFVDIVVNVTESATGLVYNSSTRVTIVMNIYNLEFLEYPQVIKPSMTFNAKVKLSSLDQRPLPDVNGSRFVSLAVTQHPFSPWSWMMLGDEGPLFPRMMNVTDDPLSGIYNIPVQQLELPVAEDGARFEDSVQHLQLYQSYFSPSKSYIQLHRDSEPQVGEPLKLTVQSNFNLSHFHYLVMSRGRLLDAGTVHSSSFSLNTQHLWTPVACLTVFHTLPDGEIVNDVLEVTFTQVLRNTVSVLWSQDRAEPGDSVTLSVSLSEAGSLLGLLVVDKATLNSTGENGLSEKMLRTTPGFHSRTKEETESIFLQHNLVNRFDAPDTSVLCLVDSIYSNNQIVLEEFLSYSREMSNTDSSSMKLGDPYSIFTTCGVTVLTDARLNQDRFYDQNFPVFPGEGHSTTETNGGGFQEPRERKEFPETWIWLDANVSSDSTSFSWTVPDSLTTWVAFAIVMSENLGLGISSPAELTVFKDFFLSLNLPPFLIRGELLLLEVNLFNYMDVDLEVMVVVAESRMFEFVSVDQGDLSMNNVKKVMVWSQNITTLLFPIRAQLLGEIPISIKATSLYSSDWIHKSLLVKAEGQEQSFSETLFLEFELKKSTLSRTLSFSFPPDLVSDSQRASVSVVGDVLGPSIGNLDSLVEMPYGCGEQNMIHFAPNVYVLQYLKSTRQVQEETRSRAMSFMMDAYERELSYQRFDGSFSAFGDSDDSGSTWLSAFVLRCFLQAQPFISIDPLVMGRTVLWLVAHQELDGSFGEPGRVIHTELQGEMDGPCSLTAYVLIALLEDEEYRSMYGSSVSSAVRFLSSRLAQGVSSNYSLSLVTYALSLANSSTATFALTTLMNRAVVIDGVPTWRSPGSIVGDSWQPGSADIEIAAYVLLSMHQLRRMDEGFFLMKWLSQQRNPLGGFGSTQDTVMALHALSVYATFRSSESMDLRLSVSSALDPITVFFIDKHNYLLQQSQNLPIESEQGIEIEVEAAGKGFALVQVQFPNTFTLSVFYNVKNVRRSFRRHDPYSDEAFFMFIDVMDDGDLHVKLHVCFRLNAARGLNQTGMSLLDVALLTGFSLAPDSVQMDQTVRRVETPPGRIILYLDSVSTVEKCIEISTVMDYKVTSVQDAVIMIYDYYEPRRRTVRSYTSETRRDMSVCSLCGSECSLCGVGGVSDDGMPSVIHPSILSMSLAMVLILLIC</sequence>
<dbReference type="SUPFAM" id="SSF48239">
    <property type="entry name" value="Terpenoid cyclases/Protein prenyltransferases"/>
    <property type="match status" value="1"/>
</dbReference>
<evidence type="ECO:0000256" key="7">
    <source>
        <dbReference type="ARBA" id="ARBA00023180"/>
    </source>
</evidence>
<keyword evidence="4" id="KW-0722">Serine protease inhibitor</keyword>
<dbReference type="Gene3D" id="1.50.10.20">
    <property type="match status" value="1"/>
</dbReference>
<evidence type="ECO:0000259" key="9">
    <source>
        <dbReference type="SMART" id="SM01360"/>
    </source>
</evidence>
<feature type="domain" description="Alpha-2-macroglobulin bait region" evidence="8">
    <location>
        <begin position="511"/>
        <end position="641"/>
    </location>
</feature>
<dbReference type="Gene3D" id="2.60.40.1930">
    <property type="match status" value="3"/>
</dbReference>
<dbReference type="SUPFAM" id="SSF49410">
    <property type="entry name" value="Alpha-macroglobulin receptor domain"/>
    <property type="match status" value="1"/>
</dbReference>
<accession>A0A553Q3M5</accession>
<dbReference type="Gene3D" id="2.60.120.1540">
    <property type="match status" value="1"/>
</dbReference>
<comment type="caution">
    <text evidence="11">The sequence shown here is derived from an EMBL/GenBank/DDBJ whole genome shotgun (WGS) entry which is preliminary data.</text>
</comment>
<feature type="domain" description="Alpha-2-macroglobulin" evidence="9">
    <location>
        <begin position="781"/>
        <end position="870"/>
    </location>
</feature>
<organism evidence="11 12">
    <name type="scientific">Danionella cerebrum</name>
    <dbReference type="NCBI Taxonomy" id="2873325"/>
    <lineage>
        <taxon>Eukaryota</taxon>
        <taxon>Metazoa</taxon>
        <taxon>Chordata</taxon>
        <taxon>Craniata</taxon>
        <taxon>Vertebrata</taxon>
        <taxon>Euteleostomi</taxon>
        <taxon>Actinopterygii</taxon>
        <taxon>Neopterygii</taxon>
        <taxon>Teleostei</taxon>
        <taxon>Ostariophysi</taxon>
        <taxon>Cypriniformes</taxon>
        <taxon>Danionidae</taxon>
        <taxon>Danioninae</taxon>
        <taxon>Danionella</taxon>
    </lineage>
</organism>
<dbReference type="InterPro" id="IPR008930">
    <property type="entry name" value="Terpenoid_cyclase/PrenylTrfase"/>
</dbReference>
<evidence type="ECO:0000259" key="10">
    <source>
        <dbReference type="SMART" id="SM01361"/>
    </source>
</evidence>
<dbReference type="CDD" id="cd02897">
    <property type="entry name" value="A2M_2"/>
    <property type="match status" value="1"/>
</dbReference>
<dbReference type="GO" id="GO:0005615">
    <property type="term" value="C:extracellular space"/>
    <property type="evidence" value="ECO:0007669"/>
    <property type="project" value="InterPro"/>
</dbReference>
<dbReference type="Gene3D" id="2.60.40.690">
    <property type="entry name" value="Alpha-macroglobulin, receptor-binding domain"/>
    <property type="match status" value="1"/>
</dbReference>
<dbReference type="InterPro" id="IPR011626">
    <property type="entry name" value="Alpha-macroglobulin_TED"/>
</dbReference>
<comment type="similarity">
    <text evidence="1">Belongs to the protease inhibitor I39 (alpha-2-macroglobulin) family.</text>
</comment>
<evidence type="ECO:0000256" key="4">
    <source>
        <dbReference type="ARBA" id="ARBA00022900"/>
    </source>
</evidence>
<dbReference type="Gene3D" id="6.20.50.160">
    <property type="match status" value="1"/>
</dbReference>
<dbReference type="SMART" id="SM01360">
    <property type="entry name" value="A2M"/>
    <property type="match status" value="1"/>
</dbReference>
<keyword evidence="3" id="KW-0732">Signal</keyword>
<dbReference type="Gene3D" id="2.60.40.1940">
    <property type="match status" value="1"/>
</dbReference>
<evidence type="ECO:0000313" key="11">
    <source>
        <dbReference type="EMBL" id="TRY84507.1"/>
    </source>
</evidence>
<dbReference type="STRING" id="623744.A0A553Q3M5"/>
<proteinExistence type="inferred from homology"/>
<dbReference type="InterPro" id="IPR047565">
    <property type="entry name" value="Alpha-macroglob_thiol-ester_cl"/>
</dbReference>
<dbReference type="InterPro" id="IPR041813">
    <property type="entry name" value="A2M_TED"/>
</dbReference>
<gene>
    <name evidence="11" type="ORF">DNTS_035848</name>
</gene>
<evidence type="ECO:0008006" key="13">
    <source>
        <dbReference type="Google" id="ProtNLM"/>
    </source>
</evidence>
<dbReference type="EMBL" id="SRMA01026400">
    <property type="protein sequence ID" value="TRY84507.1"/>
    <property type="molecule type" value="Genomic_DNA"/>
</dbReference>
<dbReference type="SMART" id="SM01419">
    <property type="entry name" value="Thiol-ester_cl"/>
    <property type="match status" value="1"/>
</dbReference>
<dbReference type="PANTHER" id="PTHR11412">
    <property type="entry name" value="MACROGLOBULIN / COMPLEMENT"/>
    <property type="match status" value="1"/>
</dbReference>
<dbReference type="FunFam" id="1.50.10.20:FF:000001">
    <property type="entry name" value="CD109 isoform 1"/>
    <property type="match status" value="1"/>
</dbReference>
<keyword evidence="2" id="KW-0646">Protease inhibitor</keyword>
<dbReference type="InterPro" id="IPR002890">
    <property type="entry name" value="MG2"/>
</dbReference>
<evidence type="ECO:0000256" key="1">
    <source>
        <dbReference type="ARBA" id="ARBA00010952"/>
    </source>
</evidence>
<dbReference type="Pfam" id="PF07678">
    <property type="entry name" value="TED_complement"/>
    <property type="match status" value="1"/>
</dbReference>
<evidence type="ECO:0000313" key="12">
    <source>
        <dbReference type="Proteomes" id="UP000316079"/>
    </source>
</evidence>
<evidence type="ECO:0000256" key="6">
    <source>
        <dbReference type="ARBA" id="ARBA00023157"/>
    </source>
</evidence>
<dbReference type="Pfam" id="PF07703">
    <property type="entry name" value="A2M_BRD"/>
    <property type="match status" value="1"/>
</dbReference>
<dbReference type="SMART" id="SM01361">
    <property type="entry name" value="A2M_recep"/>
    <property type="match status" value="1"/>
</dbReference>
<dbReference type="SMART" id="SM01359">
    <property type="entry name" value="A2M_N_2"/>
    <property type="match status" value="1"/>
</dbReference>
<dbReference type="InterPro" id="IPR050473">
    <property type="entry name" value="A2M/Complement_sys"/>
</dbReference>
<dbReference type="Proteomes" id="UP000316079">
    <property type="component" value="Unassembled WGS sequence"/>
</dbReference>
<keyword evidence="12" id="KW-1185">Reference proteome</keyword>
<evidence type="ECO:0000256" key="5">
    <source>
        <dbReference type="ARBA" id="ARBA00022966"/>
    </source>
</evidence>
<keyword evidence="6" id="KW-1015">Disulfide bond</keyword>
<evidence type="ECO:0000259" key="8">
    <source>
        <dbReference type="SMART" id="SM01359"/>
    </source>
</evidence>
<dbReference type="Pfam" id="PF01835">
    <property type="entry name" value="MG2"/>
    <property type="match status" value="1"/>
</dbReference>
<keyword evidence="7" id="KW-0325">Glycoprotein</keyword>